<dbReference type="AlphaFoldDB" id="A0A7T0C550"/>
<evidence type="ECO:0000259" key="1">
    <source>
        <dbReference type="Pfam" id="PF07603"/>
    </source>
</evidence>
<dbReference type="Pfam" id="PF07603">
    <property type="entry name" value="Lcl_C"/>
    <property type="match status" value="1"/>
</dbReference>
<accession>A0A7T0C550</accession>
<dbReference type="InterPro" id="IPR011460">
    <property type="entry name" value="Lcl_C"/>
</dbReference>
<protein>
    <submittedName>
        <fullName evidence="2">DUF1566 domain-containing protein</fullName>
    </submittedName>
</protein>
<feature type="domain" description="Lcl C-terminal" evidence="1">
    <location>
        <begin position="11"/>
        <end position="135"/>
    </location>
</feature>
<organism evidence="2 3">
    <name type="scientific">Candidatus Nitrohelix vancouverensis</name>
    <dbReference type="NCBI Taxonomy" id="2705534"/>
    <lineage>
        <taxon>Bacteria</taxon>
        <taxon>Pseudomonadati</taxon>
        <taxon>Nitrospinota/Tectimicrobiota group</taxon>
        <taxon>Nitrospinota</taxon>
        <taxon>Nitrospinia</taxon>
        <taxon>Nitrospinales</taxon>
        <taxon>Nitrospinaceae</taxon>
        <taxon>Candidatus Nitrohelix</taxon>
    </lineage>
</organism>
<sequence length="155" mass="17819">MAERFIDNGNGTITDQITGLMWQEAYSYPEKGAYFSWYDANEYIDRLNETKEGGWSDWRLPSRWEIQSLYEIAKPFQSRGKTFILHIDPIFEFSYGSCFWTRETRLSAALGFEFDRGDMHWYPRGSISGCVRAVRGQGNIEVMLGAQWASIAAGA</sequence>
<evidence type="ECO:0000313" key="3">
    <source>
        <dbReference type="Proteomes" id="UP000594464"/>
    </source>
</evidence>
<dbReference type="EMBL" id="CP048620">
    <property type="protein sequence ID" value="QPJ66577.1"/>
    <property type="molecule type" value="Genomic_DNA"/>
</dbReference>
<proteinExistence type="predicted"/>
<name>A0A7T0C550_9BACT</name>
<reference evidence="3" key="1">
    <citation type="submission" date="2020-02" db="EMBL/GenBank/DDBJ databases">
        <title>Genomic and physiological characterization of two novel Nitrospinaceae genera.</title>
        <authorList>
            <person name="Mueller A.J."/>
            <person name="Jung M.-Y."/>
            <person name="Strachan C.R."/>
            <person name="Herbold C.W."/>
            <person name="Kirkegaard R.H."/>
            <person name="Daims H."/>
        </authorList>
    </citation>
    <scope>NUCLEOTIDE SEQUENCE [LARGE SCALE GENOMIC DNA]</scope>
</reference>
<evidence type="ECO:0000313" key="2">
    <source>
        <dbReference type="EMBL" id="QPJ66577.1"/>
    </source>
</evidence>
<dbReference type="Proteomes" id="UP000594464">
    <property type="component" value="Chromosome"/>
</dbReference>
<dbReference type="KEGG" id="nva:G3M78_14670"/>
<gene>
    <name evidence="2" type="ORF">G3M78_14670</name>
</gene>